<sequence length="187" mass="21224">MRIQPLIPPYSAEVQAEVDLLPRSWQPPFQHYGLLGRDPRLLRAYRLGSVAYLDPSHITVRQREVFLLRVTGRGQNAFEWTLRVHYFADDAGLTEEQLHASVHGSADDSCWQSGDCSLIRLADELHDTATISDALWEDMQAVFSDEAILQLLLLAGHYRTNAYVSKGLRVPVESRVKRPFPVEQADL</sequence>
<dbReference type="SUPFAM" id="SSF69118">
    <property type="entry name" value="AhpD-like"/>
    <property type="match status" value="1"/>
</dbReference>
<dbReference type="PANTHER" id="PTHR34846:SF5">
    <property type="entry name" value="CARBOXYMUCONOLACTONE DECARBOXYLASE-LIKE DOMAIN-CONTAINING PROTEIN"/>
    <property type="match status" value="1"/>
</dbReference>
<organism evidence="1 2">
    <name type="scientific">Bradyrhizobium quebecense</name>
    <dbReference type="NCBI Taxonomy" id="2748629"/>
    <lineage>
        <taxon>Bacteria</taxon>
        <taxon>Pseudomonadati</taxon>
        <taxon>Pseudomonadota</taxon>
        <taxon>Alphaproteobacteria</taxon>
        <taxon>Hyphomicrobiales</taxon>
        <taxon>Nitrobacteraceae</taxon>
        <taxon>Bradyrhizobium</taxon>
    </lineage>
</organism>
<evidence type="ECO:0000313" key="2">
    <source>
        <dbReference type="Proteomes" id="UP000692816"/>
    </source>
</evidence>
<keyword evidence="2" id="KW-1185">Reference proteome</keyword>
<accession>A0ABS3MIK6</accession>
<dbReference type="InterPro" id="IPR029032">
    <property type="entry name" value="AhpD-like"/>
</dbReference>
<dbReference type="Gene3D" id="1.20.1290.10">
    <property type="entry name" value="AhpD-like"/>
    <property type="match status" value="1"/>
</dbReference>
<gene>
    <name evidence="1" type="ORF">J4P68_17870</name>
</gene>
<protein>
    <recommendedName>
        <fullName evidence="3">Carboxymuconolactone decarboxylase</fullName>
    </recommendedName>
</protein>
<dbReference type="EMBL" id="JAGEPA010000001">
    <property type="protein sequence ID" value="MBO1431303.1"/>
    <property type="molecule type" value="Genomic_DNA"/>
</dbReference>
<proteinExistence type="predicted"/>
<comment type="caution">
    <text evidence="1">The sequence shown here is derived from an EMBL/GenBank/DDBJ whole genome shotgun (WGS) entry which is preliminary data.</text>
</comment>
<name>A0ABS3MIK6_9BRAD</name>
<evidence type="ECO:0000313" key="1">
    <source>
        <dbReference type="EMBL" id="MBO1431303.1"/>
    </source>
</evidence>
<dbReference type="Proteomes" id="UP000692816">
    <property type="component" value="Unassembled WGS sequence"/>
</dbReference>
<evidence type="ECO:0008006" key="3">
    <source>
        <dbReference type="Google" id="ProtNLM"/>
    </source>
</evidence>
<dbReference type="PANTHER" id="PTHR34846">
    <property type="entry name" value="4-CARBOXYMUCONOLACTONE DECARBOXYLASE FAMILY PROTEIN (AFU_ORTHOLOGUE AFUA_6G11590)"/>
    <property type="match status" value="1"/>
</dbReference>
<dbReference type="RefSeq" id="WP_207833951.1">
    <property type="nucleotide sequence ID" value="NZ_CP088282.1"/>
</dbReference>
<reference evidence="1" key="1">
    <citation type="journal article" date="2021" name="Int. J. Syst. Evol. Microbiol.">
        <title>Bradyrhizobium septentrionale sp. nov. (sv. septentrionale) and Bradyrhizobium quebecense sp. nov. (sv. septentrionale) associated with legumes native to Canada possess rearranged symbiosis genes and numerous insertion sequences.</title>
        <authorList>
            <person name="Bromfield E.S.P."/>
            <person name="Cloutier S."/>
        </authorList>
    </citation>
    <scope>NUCLEOTIDE SEQUENCE</scope>
    <source>
        <strain evidence="1">12S5</strain>
    </source>
</reference>